<feature type="domain" description="Malic enzyme N-terminal" evidence="8">
    <location>
        <begin position="14"/>
        <end position="147"/>
    </location>
</feature>
<feature type="domain" description="Malic enzyme NAD-binding" evidence="7">
    <location>
        <begin position="159"/>
        <end position="378"/>
    </location>
</feature>
<proteinExistence type="inferred from homology"/>
<feature type="binding site" evidence="5">
    <location>
        <position position="133"/>
    </location>
    <ligand>
        <name>a divalent metal cation</name>
        <dbReference type="ChEBI" id="CHEBI:60240"/>
    </ligand>
</feature>
<dbReference type="AlphaFoldDB" id="A0A9X3PRV8"/>
<dbReference type="RefSeq" id="WP_270124690.1">
    <property type="nucleotide sequence ID" value="NZ_BAAAOM010000002.1"/>
</dbReference>
<dbReference type="Proteomes" id="UP001183604">
    <property type="component" value="Unassembled WGS sequence"/>
</dbReference>
<dbReference type="GO" id="GO:0004470">
    <property type="term" value="F:malic enzyme activity"/>
    <property type="evidence" value="ECO:0007669"/>
    <property type="project" value="InterPro"/>
</dbReference>
<organism evidence="9 11">
    <name type="scientific">Glycomyces lechevalierae</name>
    <dbReference type="NCBI Taxonomy" id="256034"/>
    <lineage>
        <taxon>Bacteria</taxon>
        <taxon>Bacillati</taxon>
        <taxon>Actinomycetota</taxon>
        <taxon>Actinomycetes</taxon>
        <taxon>Glycomycetales</taxon>
        <taxon>Glycomycetaceae</taxon>
        <taxon>Glycomyces</taxon>
    </lineage>
</organism>
<evidence type="ECO:0000256" key="5">
    <source>
        <dbReference type="PIRSR" id="PIRSR000106-3"/>
    </source>
</evidence>
<protein>
    <submittedName>
        <fullName evidence="10">Malate dehydrogenase (Oxaloacetate-decarboxylating)</fullName>
        <ecNumber evidence="10">1.1.1.38</ecNumber>
    </submittedName>
    <submittedName>
        <fullName evidence="9">NADP-dependent malic enzyme</fullName>
    </submittedName>
</protein>
<dbReference type="Pfam" id="PF00390">
    <property type="entry name" value="malic"/>
    <property type="match status" value="1"/>
</dbReference>
<keyword evidence="5 6" id="KW-0479">Metal-binding</keyword>
<reference evidence="10 12" key="2">
    <citation type="submission" date="2023-07" db="EMBL/GenBank/DDBJ databases">
        <title>Sequencing the genomes of 1000 actinobacteria strains.</title>
        <authorList>
            <person name="Klenk H.-P."/>
        </authorList>
    </citation>
    <scope>NUCLEOTIDE SEQUENCE [LARGE SCALE GENOMIC DNA]</scope>
    <source>
        <strain evidence="10 12">DSM 44724</strain>
    </source>
</reference>
<evidence type="ECO:0000256" key="4">
    <source>
        <dbReference type="PIRSR" id="PIRSR000106-2"/>
    </source>
</evidence>
<gene>
    <name evidence="10" type="ORF">J2S69_000690</name>
    <name evidence="9" type="ORF">O2L01_24575</name>
</gene>
<reference evidence="9" key="1">
    <citation type="submission" date="2022-12" db="EMBL/GenBank/DDBJ databases">
        <title>Gycomyces niveus sp.nov., a novel actinomycete isolated from soil in Shouguang.</title>
        <authorList>
            <person name="Yang X."/>
        </authorList>
    </citation>
    <scope>NUCLEOTIDE SEQUENCE</scope>
    <source>
        <strain evidence="9">DSM 44724</strain>
    </source>
</reference>
<dbReference type="Gene3D" id="3.40.50.10380">
    <property type="entry name" value="Malic enzyme, N-terminal domain"/>
    <property type="match status" value="1"/>
</dbReference>
<evidence type="ECO:0000256" key="6">
    <source>
        <dbReference type="RuleBase" id="RU003427"/>
    </source>
</evidence>
<feature type="binding site" evidence="5">
    <location>
        <position position="132"/>
    </location>
    <ligand>
        <name>a divalent metal cation</name>
        <dbReference type="ChEBI" id="CHEBI:60240"/>
    </ligand>
</feature>
<dbReference type="SMART" id="SM00919">
    <property type="entry name" value="Malic_M"/>
    <property type="match status" value="1"/>
</dbReference>
<dbReference type="EMBL" id="JAVDYD010000001">
    <property type="protein sequence ID" value="MDR7336971.1"/>
    <property type="molecule type" value="Genomic_DNA"/>
</dbReference>
<dbReference type="EMBL" id="JAPZVQ010000024">
    <property type="protein sequence ID" value="MDA1388192.1"/>
    <property type="molecule type" value="Genomic_DNA"/>
</dbReference>
<evidence type="ECO:0000313" key="12">
    <source>
        <dbReference type="Proteomes" id="UP001183604"/>
    </source>
</evidence>
<evidence type="ECO:0000256" key="3">
    <source>
        <dbReference type="PIRSR" id="PIRSR000106-1"/>
    </source>
</evidence>
<comment type="caution">
    <text evidence="9">The sequence shown here is derived from an EMBL/GenBank/DDBJ whole genome shotgun (WGS) entry which is preliminary data.</text>
</comment>
<dbReference type="GO" id="GO:0046872">
    <property type="term" value="F:metal ion binding"/>
    <property type="evidence" value="ECO:0007669"/>
    <property type="project" value="UniProtKB-KW"/>
</dbReference>
<evidence type="ECO:0000313" key="9">
    <source>
        <dbReference type="EMBL" id="MDA1388192.1"/>
    </source>
</evidence>
<keyword evidence="2 10" id="KW-0560">Oxidoreductase</keyword>
<evidence type="ECO:0000259" key="8">
    <source>
        <dbReference type="SMART" id="SM01274"/>
    </source>
</evidence>
<dbReference type="Gene3D" id="3.40.50.720">
    <property type="entry name" value="NAD(P)-binding Rossmann-like Domain"/>
    <property type="match status" value="1"/>
</dbReference>
<evidence type="ECO:0000259" key="7">
    <source>
        <dbReference type="SMART" id="SM00919"/>
    </source>
</evidence>
<feature type="binding site" evidence="4">
    <location>
        <position position="283"/>
    </location>
    <ligand>
        <name>(S)-malate</name>
        <dbReference type="ChEBI" id="CHEBI:15589"/>
    </ligand>
</feature>
<dbReference type="InterPro" id="IPR046346">
    <property type="entry name" value="Aminoacid_DH-like_N_sf"/>
</dbReference>
<dbReference type="InterPro" id="IPR012301">
    <property type="entry name" value="Malic_N_dom"/>
</dbReference>
<dbReference type="Proteomes" id="UP001145799">
    <property type="component" value="Unassembled WGS sequence"/>
</dbReference>
<dbReference type="SMART" id="SM01274">
    <property type="entry name" value="malic"/>
    <property type="match status" value="1"/>
</dbReference>
<evidence type="ECO:0000313" key="11">
    <source>
        <dbReference type="Proteomes" id="UP001145799"/>
    </source>
</evidence>
<feature type="binding site" evidence="4">
    <location>
        <position position="312"/>
    </location>
    <ligand>
        <name>(S)-malate</name>
        <dbReference type="ChEBI" id="CHEBI:15589"/>
    </ligand>
</feature>
<dbReference type="PRINTS" id="PR00072">
    <property type="entry name" value="MALOXRDTASE"/>
</dbReference>
<name>A0A9X3PRV8_9ACTN</name>
<keyword evidence="12" id="KW-1185">Reference proteome</keyword>
<dbReference type="GO" id="GO:0016616">
    <property type="term" value="F:oxidoreductase activity, acting on the CH-OH group of donors, NAD or NADP as acceptor"/>
    <property type="evidence" value="ECO:0007669"/>
    <property type="project" value="InterPro"/>
</dbReference>
<dbReference type="InterPro" id="IPR012302">
    <property type="entry name" value="Malic_NAD-bd"/>
</dbReference>
<dbReference type="PANTHER" id="PTHR43237:SF4">
    <property type="entry name" value="NADP-DEPENDENT MALIC ENZYME"/>
    <property type="match status" value="1"/>
</dbReference>
<dbReference type="SUPFAM" id="SSF51735">
    <property type="entry name" value="NAD(P)-binding Rossmann-fold domains"/>
    <property type="match status" value="1"/>
</dbReference>
<dbReference type="InterPro" id="IPR036291">
    <property type="entry name" value="NAD(P)-bd_dom_sf"/>
</dbReference>
<dbReference type="InterPro" id="IPR001891">
    <property type="entry name" value="Malic_OxRdtase"/>
</dbReference>
<sequence>MIDLQDPIFIAHEGGKLRTSSTVPLESREDLSVAYTPGVARVCEAIAADESLARTHTWRSNLVAVVTDGTAVLGLGDIGPAASLPVMEGKAALFRQFAGVDAVPICLDTKDPDEIVAAVAAIAPSFGGINLEDIAAPRCFDIEDRLKALLDIPVFHDDQHGTAVVVLAALTNALRLQDRRAEDLTVAVVGAGAAGVAITKILGEAGVGDLIVCDSTGIIHEGRDRLNPVKARLAEATNRSGRSGGVAEALKGADVLVGVSGGTVPESALEGMADNAIVFALANPTPEVAPEVAARHAAIVATGRSDYPNQINNVLAFPGIFRGALDAAAPQITEAMKLAAARAIADIAAEDLAADRIVPSPLDPRVAPAVAAAVEAAA</sequence>
<dbReference type="SUPFAM" id="SSF53223">
    <property type="entry name" value="Aminoacid dehydrogenase-like, N-terminal domain"/>
    <property type="match status" value="1"/>
</dbReference>
<comment type="similarity">
    <text evidence="1 6">Belongs to the malic enzymes family.</text>
</comment>
<feature type="active site" description="Proton acceptor" evidence="3">
    <location>
        <position position="90"/>
    </location>
</feature>
<dbReference type="InterPro" id="IPR037062">
    <property type="entry name" value="Malic_N_dom_sf"/>
</dbReference>
<dbReference type="GO" id="GO:0051287">
    <property type="term" value="F:NAD binding"/>
    <property type="evidence" value="ECO:0007669"/>
    <property type="project" value="InterPro"/>
</dbReference>
<feature type="binding site" evidence="5">
    <location>
        <position position="158"/>
    </location>
    <ligand>
        <name>a divalent metal cation</name>
        <dbReference type="ChEBI" id="CHEBI:60240"/>
    </ligand>
</feature>
<dbReference type="InterPro" id="IPR051674">
    <property type="entry name" value="Malate_Decarboxylase"/>
</dbReference>
<feature type="active site" description="Proton donor" evidence="3">
    <location>
        <position position="35"/>
    </location>
</feature>
<dbReference type="PIRSF" id="PIRSF000106">
    <property type="entry name" value="ME"/>
    <property type="match status" value="1"/>
</dbReference>
<dbReference type="Pfam" id="PF03949">
    <property type="entry name" value="Malic_M"/>
    <property type="match status" value="1"/>
</dbReference>
<dbReference type="PANTHER" id="PTHR43237">
    <property type="entry name" value="NADP-DEPENDENT MALIC ENZYME"/>
    <property type="match status" value="1"/>
</dbReference>
<accession>A0A9X3PRV8</accession>
<evidence type="ECO:0000313" key="10">
    <source>
        <dbReference type="EMBL" id="MDR7336971.1"/>
    </source>
</evidence>
<evidence type="ECO:0000256" key="2">
    <source>
        <dbReference type="ARBA" id="ARBA00023002"/>
    </source>
</evidence>
<comment type="cofactor">
    <cofactor evidence="5">
        <name>Mg(2+)</name>
        <dbReference type="ChEBI" id="CHEBI:18420"/>
    </cofactor>
    <cofactor evidence="5">
        <name>Mn(2+)</name>
        <dbReference type="ChEBI" id="CHEBI:29035"/>
    </cofactor>
    <text evidence="5">Divalent metal cations. Prefers magnesium or manganese.</text>
</comment>
<dbReference type="EC" id="1.1.1.38" evidence="10"/>
<evidence type="ECO:0000256" key="1">
    <source>
        <dbReference type="ARBA" id="ARBA00008785"/>
    </source>
</evidence>
<dbReference type="FunFam" id="3.40.50.10380:FF:000003">
    <property type="entry name" value="NADP-dependent malic enzyme"/>
    <property type="match status" value="1"/>
</dbReference>